<keyword evidence="3" id="KW-1185">Reference proteome</keyword>
<dbReference type="VEuPathDB" id="VectorBase:ISCP_030672"/>
<dbReference type="AlphaFoldDB" id="B7PJ11"/>
<evidence type="ECO:0000313" key="1">
    <source>
        <dbReference type="EMBL" id="EEC06583.1"/>
    </source>
</evidence>
<protein>
    <submittedName>
        <fullName evidence="1 2">Uncharacterized protein</fullName>
    </submittedName>
</protein>
<dbReference type="VEuPathDB" id="VectorBase:ISCI004386"/>
<reference evidence="1 3" key="1">
    <citation type="submission" date="2008-03" db="EMBL/GenBank/DDBJ databases">
        <title>Annotation of Ixodes scapularis.</title>
        <authorList>
            <consortium name="Ixodes scapularis Genome Project Consortium"/>
            <person name="Caler E."/>
            <person name="Hannick L.I."/>
            <person name="Bidwell S."/>
            <person name="Joardar V."/>
            <person name="Thiagarajan M."/>
            <person name="Amedeo P."/>
            <person name="Galinsky K.J."/>
            <person name="Schobel S."/>
            <person name="Inman J."/>
            <person name="Hostetler J."/>
            <person name="Miller J."/>
            <person name="Hammond M."/>
            <person name="Megy K."/>
            <person name="Lawson D."/>
            <person name="Kodira C."/>
            <person name="Sutton G."/>
            <person name="Meyer J."/>
            <person name="Hill C.A."/>
            <person name="Birren B."/>
            <person name="Nene V."/>
            <person name="Collins F."/>
            <person name="Alarcon-Chaidez F."/>
            <person name="Wikel S."/>
            <person name="Strausberg R."/>
        </authorList>
    </citation>
    <scope>NUCLEOTIDE SEQUENCE [LARGE SCALE GENOMIC DNA]</scope>
    <source>
        <strain evidence="3">Wikel</strain>
        <strain evidence="1">Wikel colony</strain>
    </source>
</reference>
<accession>B7PJ11</accession>
<evidence type="ECO:0000313" key="2">
    <source>
        <dbReference type="EnsemblMetazoa" id="ISCW004386-PA"/>
    </source>
</evidence>
<reference evidence="2" key="2">
    <citation type="submission" date="2020-05" db="UniProtKB">
        <authorList>
            <consortium name="EnsemblMetazoa"/>
        </authorList>
    </citation>
    <scope>IDENTIFICATION</scope>
    <source>
        <strain evidence="2">wikel</strain>
    </source>
</reference>
<dbReference type="HOGENOM" id="CLU_895115_0_0_1"/>
<dbReference type="EMBL" id="ABJB010725037">
    <property type="status" value="NOT_ANNOTATED_CDS"/>
    <property type="molecule type" value="Genomic_DNA"/>
</dbReference>
<name>B7PJ11_IXOSC</name>
<evidence type="ECO:0000313" key="3">
    <source>
        <dbReference type="Proteomes" id="UP000001555"/>
    </source>
</evidence>
<sequence length="311" mass="33841">MLAIIIKLLQKTVSLASNLKVEAPQQLLDFCMYAVGTMGGIVSRMTKQLIEGVVMPTDRAKAVNIEYDTEIALEGEPEKGEILAEKQITTMVQLTVDLVLAILRNIIVGEKPLEFRAPSGLGLTISMFSGGALSGRAIQHGDAVYVFPGVCDVLASRPMCAGNETLGVMAVSWPSILQSFGGSVDVLSKDTQTLQLVVLDENLFPIDVSNTTSYFEIIVPRKSGSDNGTGLPEPTEFAPQVKWNEEMVYHQFVVPKPDSAVNIEITPHDPSAQFLVYIRHRVKPQLNAYDLMVNLSTIRSTNGKTACSRTS</sequence>
<dbReference type="InParanoid" id="B7PJ11"/>
<dbReference type="EMBL" id="DS722876">
    <property type="protein sequence ID" value="EEC06583.1"/>
    <property type="molecule type" value="Genomic_DNA"/>
</dbReference>
<proteinExistence type="predicted"/>
<dbReference type="EMBL" id="ABJB010168183">
    <property type="status" value="NOT_ANNOTATED_CDS"/>
    <property type="molecule type" value="Genomic_DNA"/>
</dbReference>
<dbReference type="EMBL" id="ABJB010092285">
    <property type="status" value="NOT_ANNOTATED_CDS"/>
    <property type="molecule type" value="Genomic_DNA"/>
</dbReference>
<dbReference type="EnsemblMetazoa" id="ISCW004386-RA">
    <property type="protein sequence ID" value="ISCW004386-PA"/>
    <property type="gene ID" value="ISCW004386"/>
</dbReference>
<dbReference type="VEuPathDB" id="VectorBase:ISCW004386"/>
<gene>
    <name evidence="1" type="ORF">IscW_ISCW004386</name>
</gene>
<dbReference type="STRING" id="6945.B7PJ11"/>
<dbReference type="Proteomes" id="UP000001555">
    <property type="component" value="Unassembled WGS sequence"/>
</dbReference>
<dbReference type="OrthoDB" id="444119at2759"/>
<organism>
    <name type="scientific">Ixodes scapularis</name>
    <name type="common">Black-legged tick</name>
    <name type="synonym">Deer tick</name>
    <dbReference type="NCBI Taxonomy" id="6945"/>
    <lineage>
        <taxon>Eukaryota</taxon>
        <taxon>Metazoa</taxon>
        <taxon>Ecdysozoa</taxon>
        <taxon>Arthropoda</taxon>
        <taxon>Chelicerata</taxon>
        <taxon>Arachnida</taxon>
        <taxon>Acari</taxon>
        <taxon>Parasitiformes</taxon>
        <taxon>Ixodida</taxon>
        <taxon>Ixodoidea</taxon>
        <taxon>Ixodidae</taxon>
        <taxon>Ixodinae</taxon>
        <taxon>Ixodes</taxon>
    </lineage>
</organism>
<dbReference type="PaxDb" id="6945-B7PJ11"/>